<gene>
    <name evidence="2" type="ORF">K469DRAFT_746285</name>
</gene>
<feature type="non-terminal residue" evidence="2">
    <location>
        <position position="222"/>
    </location>
</feature>
<name>A0A6A6EJQ3_9PEZI</name>
<evidence type="ECO:0000313" key="3">
    <source>
        <dbReference type="Proteomes" id="UP000800200"/>
    </source>
</evidence>
<reference evidence="2" key="1">
    <citation type="journal article" date="2020" name="Stud. Mycol.">
        <title>101 Dothideomycetes genomes: a test case for predicting lifestyles and emergence of pathogens.</title>
        <authorList>
            <person name="Haridas S."/>
            <person name="Albert R."/>
            <person name="Binder M."/>
            <person name="Bloem J."/>
            <person name="Labutti K."/>
            <person name="Salamov A."/>
            <person name="Andreopoulos B."/>
            <person name="Baker S."/>
            <person name="Barry K."/>
            <person name="Bills G."/>
            <person name="Bluhm B."/>
            <person name="Cannon C."/>
            <person name="Castanera R."/>
            <person name="Culley D."/>
            <person name="Daum C."/>
            <person name="Ezra D."/>
            <person name="Gonzalez J."/>
            <person name="Henrissat B."/>
            <person name="Kuo A."/>
            <person name="Liang C."/>
            <person name="Lipzen A."/>
            <person name="Lutzoni F."/>
            <person name="Magnuson J."/>
            <person name="Mondo S."/>
            <person name="Nolan M."/>
            <person name="Ohm R."/>
            <person name="Pangilinan J."/>
            <person name="Park H.-J."/>
            <person name="Ramirez L."/>
            <person name="Alfaro M."/>
            <person name="Sun H."/>
            <person name="Tritt A."/>
            <person name="Yoshinaga Y."/>
            <person name="Zwiers L.-H."/>
            <person name="Turgeon B."/>
            <person name="Goodwin S."/>
            <person name="Spatafora J."/>
            <person name="Crous P."/>
            <person name="Grigoriev I."/>
        </authorList>
    </citation>
    <scope>NUCLEOTIDE SEQUENCE</scope>
    <source>
        <strain evidence="2">CBS 207.26</strain>
    </source>
</reference>
<dbReference type="Proteomes" id="UP000800200">
    <property type="component" value="Unassembled WGS sequence"/>
</dbReference>
<evidence type="ECO:0000313" key="2">
    <source>
        <dbReference type="EMBL" id="KAF2191894.1"/>
    </source>
</evidence>
<proteinExistence type="predicted"/>
<keyword evidence="3" id="KW-1185">Reference proteome</keyword>
<dbReference type="EMBL" id="ML994616">
    <property type="protein sequence ID" value="KAF2191894.1"/>
    <property type="molecule type" value="Genomic_DNA"/>
</dbReference>
<feature type="region of interest" description="Disordered" evidence="1">
    <location>
        <begin position="194"/>
        <end position="222"/>
    </location>
</feature>
<evidence type="ECO:0000256" key="1">
    <source>
        <dbReference type="SAM" id="MobiDB-lite"/>
    </source>
</evidence>
<organism evidence="2 3">
    <name type="scientific">Zopfia rhizophila CBS 207.26</name>
    <dbReference type="NCBI Taxonomy" id="1314779"/>
    <lineage>
        <taxon>Eukaryota</taxon>
        <taxon>Fungi</taxon>
        <taxon>Dikarya</taxon>
        <taxon>Ascomycota</taxon>
        <taxon>Pezizomycotina</taxon>
        <taxon>Dothideomycetes</taxon>
        <taxon>Dothideomycetes incertae sedis</taxon>
        <taxon>Zopfiaceae</taxon>
        <taxon>Zopfia</taxon>
    </lineage>
</organism>
<dbReference type="OrthoDB" id="5549573at2759"/>
<protein>
    <submittedName>
        <fullName evidence="2">Uncharacterized protein</fullName>
    </submittedName>
</protein>
<sequence>VASEAQAEHLLLETEARGLRLATPRGEPTWKRGQRESVINLTFLSNTIYEKVSFCGTEDRRYALKKLDTRGFLQDIKNLKWTTAPEPLEALQKGIAYALEIHCPHARPSPQARRTWSSRAAQLLAGVRQARRRYHDHGENHDRQSYKALSNQLQKEIRRVGRNNWRRFVQEFTADPTKPYNKGLWTLSRWSRKSANATKGDPHLPDLRSSTSDPLTKDNTAK</sequence>
<feature type="non-terminal residue" evidence="2">
    <location>
        <position position="1"/>
    </location>
</feature>
<accession>A0A6A6EJQ3</accession>
<dbReference type="AlphaFoldDB" id="A0A6A6EJQ3"/>